<sequence>MLKVLPHESRPLIWWYEQHLLGRINMSPEYQRRSYIWSKWKRAHLIDSLLNDFDVPKFYVANFLELHVDALNRERKSYAVIDGKQRLQAIFDFFDGQLKLNPTFILDDDPELPLGGLSYVELKSKHPHLARKVENFVPTVMNVLTDQKHKIEELFVRLNSGEATTGAEKRNAMGGPIPAIVRDLVLHPFFQKKIRFDTKRMQEHNLATKLLLIEYRGRFADTKAANLNDFANEGIKWQSEQDDANLGFGPFGDARDRVYAILEKLTPEFVDRDKLLSSGGQVPVYYWVARERPDLLPELHDFLEELTTAVKEVVSTQRHNPENADPELVAYYTMSRTTNDQTSLDNRYKILVKRLEAYSKPVRGGRRRV</sequence>
<organism evidence="2 3">
    <name type="scientific">Burkholderia ambifaria IOP40-10</name>
    <dbReference type="NCBI Taxonomy" id="396596"/>
    <lineage>
        <taxon>Bacteria</taxon>
        <taxon>Pseudomonadati</taxon>
        <taxon>Pseudomonadota</taxon>
        <taxon>Betaproteobacteria</taxon>
        <taxon>Burkholderiales</taxon>
        <taxon>Burkholderiaceae</taxon>
        <taxon>Burkholderia</taxon>
        <taxon>Burkholderia cepacia complex</taxon>
    </lineage>
</organism>
<proteinExistence type="predicted"/>
<dbReference type="PATRIC" id="fig|396596.7.peg.5975"/>
<evidence type="ECO:0000259" key="1">
    <source>
        <dbReference type="Pfam" id="PF03235"/>
    </source>
</evidence>
<dbReference type="PANTHER" id="PTHR39639:SF1">
    <property type="entry name" value="DUF262 DOMAIN-CONTAINING PROTEIN"/>
    <property type="match status" value="1"/>
</dbReference>
<dbReference type="EMBL" id="ABLC01000032">
    <property type="protein sequence ID" value="EDT04607.1"/>
    <property type="molecule type" value="Genomic_DNA"/>
</dbReference>
<dbReference type="Pfam" id="PF03235">
    <property type="entry name" value="GmrSD_N"/>
    <property type="match status" value="1"/>
</dbReference>
<protein>
    <recommendedName>
        <fullName evidence="1">GmrSD restriction endonucleases N-terminal domain-containing protein</fullName>
    </recommendedName>
</protein>
<reference evidence="2 3" key="1">
    <citation type="submission" date="2008-03" db="EMBL/GenBank/DDBJ databases">
        <title>Sequencing of the draft genome and assembly of Burkholderia ambifaria IOP40-10.</title>
        <authorList>
            <consortium name="US DOE Joint Genome Institute (JGI-PGF)"/>
            <person name="Copeland A."/>
            <person name="Lucas S."/>
            <person name="Lapidus A."/>
            <person name="Glavina del Rio T."/>
            <person name="Dalin E."/>
            <person name="Tice H."/>
            <person name="Bruce D."/>
            <person name="Goodwin L."/>
            <person name="Pitluck S."/>
            <person name="Larimer F."/>
            <person name="Land M.L."/>
            <person name="Hauser L."/>
            <person name="Tiedje J."/>
            <person name="Richardson P."/>
        </authorList>
    </citation>
    <scope>NUCLEOTIDE SEQUENCE [LARGE SCALE GENOMIC DNA]</scope>
    <source>
        <strain evidence="2 3">IOP40-10</strain>
    </source>
</reference>
<feature type="domain" description="GmrSD restriction endonucleases N-terminal" evidence="1">
    <location>
        <begin position="26"/>
        <end position="170"/>
    </location>
</feature>
<comment type="caution">
    <text evidence="2">The sequence shown here is derived from an EMBL/GenBank/DDBJ whole genome shotgun (WGS) entry which is preliminary data.</text>
</comment>
<dbReference type="RefSeq" id="WP_006751045.1">
    <property type="nucleotide sequence ID" value="NZ_ABLC01000032.1"/>
</dbReference>
<dbReference type="AlphaFoldDB" id="B1FCT7"/>
<gene>
    <name evidence="2" type="ORF">BamIOP4010DRAFT_1846</name>
</gene>
<evidence type="ECO:0000313" key="2">
    <source>
        <dbReference type="EMBL" id="EDT04607.1"/>
    </source>
</evidence>
<name>B1FCT7_9BURK</name>
<evidence type="ECO:0000313" key="3">
    <source>
        <dbReference type="Proteomes" id="UP000005463"/>
    </source>
</evidence>
<accession>B1FCT7</accession>
<dbReference type="InterPro" id="IPR004919">
    <property type="entry name" value="GmrSD_N"/>
</dbReference>
<dbReference type="PANTHER" id="PTHR39639">
    <property type="entry name" value="CHROMOSOME 16, WHOLE GENOME SHOTGUN SEQUENCE"/>
    <property type="match status" value="1"/>
</dbReference>
<dbReference type="Proteomes" id="UP000005463">
    <property type="component" value="Unassembled WGS sequence"/>
</dbReference>